<feature type="repeat" description="LDL-receptor class B" evidence="12">
    <location>
        <begin position="1174"/>
        <end position="1217"/>
    </location>
</feature>
<dbReference type="InterPro" id="IPR023415">
    <property type="entry name" value="LDLR_class-A_CS"/>
</dbReference>
<evidence type="ECO:0000256" key="9">
    <source>
        <dbReference type="ARBA" id="ARBA00023180"/>
    </source>
</evidence>
<dbReference type="InterPro" id="IPR002172">
    <property type="entry name" value="LDrepeatLR_classA_rpt"/>
</dbReference>
<dbReference type="Pfam" id="PF07645">
    <property type="entry name" value="EGF_CA"/>
    <property type="match status" value="1"/>
</dbReference>
<dbReference type="PANTHER" id="PTHR22722">
    <property type="entry name" value="LOW-DENSITY LIPOPROTEIN RECEPTOR-RELATED PROTEIN 2-RELATED"/>
    <property type="match status" value="1"/>
</dbReference>
<feature type="disulfide bond" evidence="11">
    <location>
        <begin position="237"/>
        <end position="255"/>
    </location>
</feature>
<dbReference type="InterPro" id="IPR009030">
    <property type="entry name" value="Growth_fac_rcpt_cys_sf"/>
</dbReference>
<feature type="disulfide bond" evidence="11">
    <location>
        <begin position="70"/>
        <end position="82"/>
    </location>
</feature>
<feature type="disulfide bond" evidence="11">
    <location>
        <begin position="109"/>
        <end position="121"/>
    </location>
</feature>
<evidence type="ECO:0000256" key="10">
    <source>
        <dbReference type="ARBA" id="ARBA00046288"/>
    </source>
</evidence>
<dbReference type="SUPFAM" id="SSF57196">
    <property type="entry name" value="EGF/Laminin"/>
    <property type="match status" value="2"/>
</dbReference>
<comment type="subcellular location">
    <subcellularLocation>
        <location evidence="10">Endomembrane system</location>
        <topology evidence="10">Single-pass type I membrane protein</topology>
    </subcellularLocation>
</comment>
<feature type="disulfide bond" evidence="11">
    <location>
        <begin position="308"/>
        <end position="320"/>
    </location>
</feature>
<feature type="repeat" description="LDL-receptor class B" evidence="12">
    <location>
        <begin position="561"/>
        <end position="604"/>
    </location>
</feature>
<dbReference type="PRINTS" id="PR00261">
    <property type="entry name" value="LDLRECEPTOR"/>
</dbReference>
<evidence type="ECO:0000256" key="4">
    <source>
        <dbReference type="ARBA" id="ARBA00022737"/>
    </source>
</evidence>
<dbReference type="Gene3D" id="4.10.400.10">
    <property type="entry name" value="Low-density Lipoprotein Receptor"/>
    <property type="match status" value="8"/>
</dbReference>
<dbReference type="GeneID" id="100375584"/>
<dbReference type="SMART" id="SM00192">
    <property type="entry name" value="LDLa"/>
    <property type="match status" value="8"/>
</dbReference>
<dbReference type="InterPro" id="IPR000152">
    <property type="entry name" value="EGF-type_Asp/Asn_hydroxyl_site"/>
</dbReference>
<evidence type="ECO:0000256" key="6">
    <source>
        <dbReference type="ARBA" id="ARBA00023136"/>
    </source>
</evidence>
<dbReference type="PROSITE" id="PS01186">
    <property type="entry name" value="EGF_2"/>
    <property type="match status" value="1"/>
</dbReference>
<dbReference type="Pfam" id="PF00058">
    <property type="entry name" value="Ldl_recept_b"/>
    <property type="match status" value="14"/>
</dbReference>
<dbReference type="RefSeq" id="XP_006819580.1">
    <property type="nucleotide sequence ID" value="XM_006819517.1"/>
</dbReference>
<evidence type="ECO:0000256" key="15">
    <source>
        <dbReference type="SAM" id="SignalP"/>
    </source>
</evidence>
<feature type="repeat" description="LDL-receptor class B" evidence="12">
    <location>
        <begin position="518"/>
        <end position="560"/>
    </location>
</feature>
<feature type="disulfide bond" evidence="11">
    <location>
        <begin position="288"/>
        <end position="303"/>
    </location>
</feature>
<proteinExistence type="predicted"/>
<feature type="disulfide bond" evidence="11">
    <location>
        <begin position="249"/>
        <end position="264"/>
    </location>
</feature>
<dbReference type="Pfam" id="PF00057">
    <property type="entry name" value="Ldl_recept_a"/>
    <property type="match status" value="8"/>
</dbReference>
<dbReference type="InterPro" id="IPR049883">
    <property type="entry name" value="NOTCH1_EGF-like"/>
</dbReference>
<keyword evidence="2" id="KW-0254">Endocytosis</keyword>
<feature type="disulfide bond" evidence="11">
    <location>
        <begin position="230"/>
        <end position="242"/>
    </location>
</feature>
<feature type="disulfide bond" evidence="11">
    <location>
        <begin position="154"/>
        <end position="172"/>
    </location>
</feature>
<feature type="repeat" description="LDL-receptor class B" evidence="12">
    <location>
        <begin position="911"/>
        <end position="953"/>
    </location>
</feature>
<dbReference type="SUPFAM" id="SSF63825">
    <property type="entry name" value="YWTD domain"/>
    <property type="match status" value="4"/>
</dbReference>
<feature type="repeat" description="LDL-receptor class B" evidence="12">
    <location>
        <begin position="1218"/>
        <end position="1259"/>
    </location>
</feature>
<dbReference type="PROSITE" id="PS01209">
    <property type="entry name" value="LDLRA_1"/>
    <property type="match status" value="3"/>
</dbReference>
<accession>A0ABM0MHT9</accession>
<dbReference type="SMART" id="SM00179">
    <property type="entry name" value="EGF_CA"/>
    <property type="match status" value="4"/>
</dbReference>
<keyword evidence="7 11" id="KW-1015">Disulfide bond</keyword>
<feature type="disulfide bond" evidence="11">
    <location>
        <begin position="50"/>
        <end position="65"/>
    </location>
</feature>
<dbReference type="PROSITE" id="PS01187">
    <property type="entry name" value="EGF_CA"/>
    <property type="match status" value="1"/>
</dbReference>
<evidence type="ECO:0000256" key="2">
    <source>
        <dbReference type="ARBA" id="ARBA00022583"/>
    </source>
</evidence>
<dbReference type="InterPro" id="IPR011042">
    <property type="entry name" value="6-blade_b-propeller_TolB-like"/>
</dbReference>
<feature type="disulfide bond" evidence="11">
    <location>
        <begin position="116"/>
        <end position="134"/>
    </location>
</feature>
<feature type="signal peptide" evidence="15">
    <location>
        <begin position="1"/>
        <end position="19"/>
    </location>
</feature>
<feature type="repeat" description="LDL-receptor class B" evidence="12">
    <location>
        <begin position="605"/>
        <end position="647"/>
    </location>
</feature>
<keyword evidence="3 14" id="KW-0812">Transmembrane</keyword>
<feature type="repeat" description="LDL-receptor class B" evidence="12">
    <location>
        <begin position="1392"/>
        <end position="1434"/>
    </location>
</feature>
<keyword evidence="5 14" id="KW-1133">Transmembrane helix</keyword>
<feature type="disulfide bond" evidence="11">
    <location>
        <begin position="166"/>
        <end position="181"/>
    </location>
</feature>
<dbReference type="InterPro" id="IPR000742">
    <property type="entry name" value="EGF"/>
</dbReference>
<keyword evidence="4" id="KW-0677">Repeat</keyword>
<feature type="disulfide bond" evidence="11">
    <location>
        <begin position="276"/>
        <end position="294"/>
    </location>
</feature>
<dbReference type="CDD" id="cd00054">
    <property type="entry name" value="EGF_CA"/>
    <property type="match status" value="1"/>
</dbReference>
<dbReference type="Gene3D" id="2.10.25.10">
    <property type="entry name" value="Laminin"/>
    <property type="match status" value="2"/>
</dbReference>
<feature type="disulfide bond" evidence="11">
    <location>
        <begin position="207"/>
        <end position="222"/>
    </location>
</feature>
<comment type="caution">
    <text evidence="11">Lacks conserved residue(s) required for the propagation of feature annotation.</text>
</comment>
<evidence type="ECO:0000256" key="3">
    <source>
        <dbReference type="ARBA" id="ARBA00022692"/>
    </source>
</evidence>
<dbReference type="PROSITE" id="PS51120">
    <property type="entry name" value="LDLRB"/>
    <property type="match status" value="16"/>
</dbReference>
<name>A0ABM0MHT9_SACKO</name>
<feature type="repeat" description="LDL-receptor class B" evidence="12">
    <location>
        <begin position="1435"/>
        <end position="1477"/>
    </location>
</feature>
<feature type="disulfide bond" evidence="11">
    <location>
        <begin position="195"/>
        <end position="213"/>
    </location>
</feature>
<feature type="disulfide bond" evidence="11">
    <location>
        <begin position="147"/>
        <end position="159"/>
    </location>
</feature>
<dbReference type="InterPro" id="IPR036055">
    <property type="entry name" value="LDL_receptor-like_sf"/>
</dbReference>
<feature type="disulfide bond" evidence="11">
    <location>
        <begin position="77"/>
        <end position="95"/>
    </location>
</feature>
<keyword evidence="8" id="KW-0675">Receptor</keyword>
<feature type="repeat" description="LDL-receptor class B" evidence="12">
    <location>
        <begin position="781"/>
        <end position="823"/>
    </location>
</feature>
<feature type="repeat" description="LDL-receptor class B" evidence="12">
    <location>
        <begin position="1131"/>
        <end position="1173"/>
    </location>
</feature>
<dbReference type="SMART" id="SM00181">
    <property type="entry name" value="EGF"/>
    <property type="match status" value="7"/>
</dbReference>
<feature type="region of interest" description="Disordered" evidence="13">
    <location>
        <begin position="1657"/>
        <end position="1682"/>
    </location>
</feature>
<evidence type="ECO:0000313" key="18">
    <source>
        <dbReference type="RefSeq" id="XP_006819580.1"/>
    </source>
</evidence>
<feature type="disulfide bond" evidence="11">
    <location>
        <begin position="315"/>
        <end position="333"/>
    </location>
</feature>
<feature type="region of interest" description="Disordered" evidence="13">
    <location>
        <begin position="1865"/>
        <end position="1907"/>
    </location>
</feature>
<dbReference type="PANTHER" id="PTHR22722:SF15">
    <property type="entry name" value="LOW-DENSITY LIPOPROTEIN RECEPTOR-RELATED"/>
    <property type="match status" value="1"/>
</dbReference>
<feature type="repeat" description="LDL-receptor class B" evidence="12">
    <location>
        <begin position="1088"/>
        <end position="1130"/>
    </location>
</feature>
<dbReference type="SMART" id="SM00135">
    <property type="entry name" value="LY"/>
    <property type="match status" value="20"/>
</dbReference>
<feature type="transmembrane region" description="Helical" evidence="14">
    <location>
        <begin position="1719"/>
        <end position="1742"/>
    </location>
</feature>
<keyword evidence="17" id="KW-1185">Reference proteome</keyword>
<feature type="disulfide bond" evidence="11">
    <location>
        <begin position="327"/>
        <end position="342"/>
    </location>
</feature>
<evidence type="ECO:0000256" key="14">
    <source>
        <dbReference type="SAM" id="Phobius"/>
    </source>
</evidence>
<keyword evidence="9" id="KW-0325">Glycoprotein</keyword>
<sequence>MQPLAGTLLIIGLISGCLALGRECKCARNQFACAVITRGECTCIPDEWTCDGDDDCGDESDEVDCTLPTCSKDEFTCHNGKCIRASWVCDSDNDCNDASDEFGCPPRNCSESEFRCANNNCIRKRWHCDGDDDCGDGSDEICVHHTCSETEFTCTDGNCITAVWRCDGDQDCMDGSDEFNCPTHTSTCETDQFMCSYGRCILKSYECDGEDDCGDLSDEIDCQSRTRQPCRDNEFRCNSGQCIVTAWVCDGDYDCDDHADETNCPTPSCSSDQFRCDSGRCIRIAWRCDGELDCQDNSDEADCGLMACSDDQYQCDNQKCIGKQKMCNRRDDCGDGSDERRCIYDDRPAVEFCASQNGGCMHKCIDLFPGVQCSCHEGYVLSSNLKDCQDVNECNIDGICSQVCVNTIGSFKCSCVKGYELKPDKKGCKALGPEPYLLFANRIDIRRVMPDKSDYTSILGGLENAIALDFHSQKQLVFWSDVSLDVIKRAYLNGSASLDVIGTGLESPGGIAIDWVNDKLYWTDSGTSRIEVATLEGGYRKVIIWQNLEKPRAIALHPGEGTMYWTDWGNTPKIECAAMDGTSRSVIADTNLYWPNGLTIDYAGYRLYWVDAKHHVIESSTLDGRNRRAVISQGLPHPFAITLFEDYIYWTDWHTKSINSANKFTGNDVETIHSRLHFPMDIHTFHPQRQPAAINRCGNDNGGCSHLCLPNMISYSCACPTGFKMLENNKTCSEKLELFLVFARRTDVRRISLDTEESSDVVIPLRDLHSAVALDWERTGEHIYWTDVTLNTINRAKWDGSEQEVVVATSMESPAGIAIDWITKKIYWTDAGTDRIEVSNLDGSMRKVLIWENLDRPRDIIVDPIRGYIYWTDWGVSPKIESIGMDGLDRLSVIYENLTWPNGLAIDHEREKLYWADAGLKTIEYSDLDGRNRMMLIGTQLPHPFGLTLYKDKVFWTDWQSKSIQSANKLTGLGRQTVISNLENLMDIHMYHRDRIDVPSMCHINNGGCSHLCLLAPLPRGYSCACPTGKIMNPDGKTCQSGMKNFLIFACRTDIRAISLDVPYYADVVLPLGEMQNAIAIDVDVVNQYVYWTDSVIDKIKRATMDGQNVEEIIGTGLETTDGLAIDNVGRKMYWTDTGTNRIEVSNLNGTHRKVLIWENLDSPRAIALFYDAGYMYWTDWGSEPKIERAHMDGNERSVIISTNIGWPNGLTVDRASSRLVWADAKTELIESCDLDGNYRLVLLREVPHPYGLTVTGLFIYWTDWKTKSIHRARKEDGSDKITIKTNIPDLMDIHAVQAGDVHGVDRCGKDNGGCSHLCLPNPNGYSCACPTGIRMKPDGQNCADAPNTYLLFASRDSIRRISFDTPDYSDVALPLPDLHNAIALDFDSIEGKIYYTDVFLDVIRRADLNGSRMETLISDDLTTADGLAVDWVARNLYWTDTGRNKIEVSRLDGTCRKVLVSVNLDEPRAIALYPRKGYLFWSDWGMQPHIERAYLDGSGRRTLISTDLGWPNGLTVDYDSKRLYWADAQLDKIETSDLSGRNRVLLTGDVIHPFGLTLYGDMLYWTDWQTMAIETVNKNNGKDRGSIQGHMEGLMDIHMVSALRQPGNTSPCAVNNGGCSHLCLVRQQDYVCACPDYSDGTPCHIDGTSEIQSVSPNDKYHPFTKHPLDKTSQRPNEFPEMESNSTYLPGCSIEDEIAGLCVHQRPMQSTQVNQIPEYIYVILALFIVLLLMVALLGLVLWRRRKRSANRIIVNSGNIFANPTYNSSENRVIIAKRERDMRTWRYYAKEDRLSSANLLEKLNNREAAGGKNVTKSDVAEAVCGIGAAAVGVSGVQGEAACCSYNDLPMKKDNMGNLYVAARTKPMNEDPQSDEDVMYDDDSDVSDNIEEYEPDDKPPCTVNLETEI</sequence>
<dbReference type="Proteomes" id="UP000694865">
    <property type="component" value="Unplaced"/>
</dbReference>
<keyword evidence="6 14" id="KW-0472">Membrane</keyword>
<dbReference type="InterPro" id="IPR001881">
    <property type="entry name" value="EGF-like_Ca-bd_dom"/>
</dbReference>
<feature type="compositionally biased region" description="Acidic residues" evidence="13">
    <location>
        <begin position="1870"/>
        <end position="1893"/>
    </location>
</feature>
<protein>
    <submittedName>
        <fullName evidence="18">Low-density lipoprotein receptor-related protein 4-like</fullName>
    </submittedName>
</protein>
<organism evidence="17 18">
    <name type="scientific">Saccoglossus kowalevskii</name>
    <name type="common">Acorn worm</name>
    <dbReference type="NCBI Taxonomy" id="10224"/>
    <lineage>
        <taxon>Eukaryota</taxon>
        <taxon>Metazoa</taxon>
        <taxon>Hemichordata</taxon>
        <taxon>Enteropneusta</taxon>
        <taxon>Harrimaniidae</taxon>
        <taxon>Saccoglossus</taxon>
    </lineage>
</organism>
<feature type="repeat" description="LDL-receptor class B" evidence="12">
    <location>
        <begin position="824"/>
        <end position="866"/>
    </location>
</feature>
<evidence type="ECO:0000256" key="12">
    <source>
        <dbReference type="PROSITE-ProRule" id="PRU00461"/>
    </source>
</evidence>
<feature type="disulfide bond" evidence="11">
    <location>
        <begin position="89"/>
        <end position="104"/>
    </location>
</feature>
<dbReference type="InterPro" id="IPR051221">
    <property type="entry name" value="LDLR-related"/>
</dbReference>
<feature type="disulfide bond" evidence="11">
    <location>
        <begin position="269"/>
        <end position="281"/>
    </location>
</feature>
<feature type="repeat" description="LDL-receptor class B" evidence="12">
    <location>
        <begin position="1478"/>
        <end position="1521"/>
    </location>
</feature>
<evidence type="ECO:0000256" key="11">
    <source>
        <dbReference type="PROSITE-ProRule" id="PRU00124"/>
    </source>
</evidence>
<feature type="disulfide bond" evidence="11">
    <location>
        <begin position="188"/>
        <end position="200"/>
    </location>
</feature>
<evidence type="ECO:0000256" key="8">
    <source>
        <dbReference type="ARBA" id="ARBA00023170"/>
    </source>
</evidence>
<dbReference type="PROSITE" id="PS00010">
    <property type="entry name" value="ASX_HYDROXYL"/>
    <property type="match status" value="1"/>
</dbReference>
<keyword evidence="15" id="KW-0732">Signal</keyword>
<dbReference type="Pfam" id="PF14670">
    <property type="entry name" value="FXa_inhibition"/>
    <property type="match status" value="3"/>
</dbReference>
<feature type="repeat" description="LDL-receptor class B" evidence="12">
    <location>
        <begin position="1522"/>
        <end position="1563"/>
    </location>
</feature>
<feature type="domain" description="EGF-like" evidence="16">
    <location>
        <begin position="413"/>
        <end position="428"/>
    </location>
</feature>
<gene>
    <name evidence="18" type="primary">LOC100375584</name>
</gene>
<reference evidence="18" key="1">
    <citation type="submission" date="2025-08" db="UniProtKB">
        <authorList>
            <consortium name="RefSeq"/>
        </authorList>
    </citation>
    <scope>IDENTIFICATION</scope>
    <source>
        <tissue evidence="18">Testes</tissue>
    </source>
</reference>
<evidence type="ECO:0000256" key="5">
    <source>
        <dbReference type="ARBA" id="ARBA00022989"/>
    </source>
</evidence>
<dbReference type="SUPFAM" id="SSF57424">
    <property type="entry name" value="LDL receptor-like module"/>
    <property type="match status" value="8"/>
</dbReference>
<dbReference type="Gene3D" id="2.120.10.30">
    <property type="entry name" value="TolB, C-terminal domain"/>
    <property type="match status" value="4"/>
</dbReference>
<dbReference type="InterPro" id="IPR000033">
    <property type="entry name" value="LDLR_classB_rpt"/>
</dbReference>
<evidence type="ECO:0000256" key="13">
    <source>
        <dbReference type="SAM" id="MobiDB-lite"/>
    </source>
</evidence>
<evidence type="ECO:0000313" key="17">
    <source>
        <dbReference type="Proteomes" id="UP000694865"/>
    </source>
</evidence>
<dbReference type="CDD" id="cd00112">
    <property type="entry name" value="LDLa"/>
    <property type="match status" value="6"/>
</dbReference>
<dbReference type="PROSITE" id="PS50068">
    <property type="entry name" value="LDLRA_2"/>
    <property type="match status" value="8"/>
</dbReference>
<evidence type="ECO:0000256" key="7">
    <source>
        <dbReference type="ARBA" id="ARBA00023157"/>
    </source>
</evidence>
<dbReference type="SUPFAM" id="SSF57184">
    <property type="entry name" value="Growth factor receptor domain"/>
    <property type="match status" value="1"/>
</dbReference>
<evidence type="ECO:0000256" key="1">
    <source>
        <dbReference type="ARBA" id="ARBA00022536"/>
    </source>
</evidence>
<feature type="compositionally biased region" description="Basic and acidic residues" evidence="13">
    <location>
        <begin position="1659"/>
        <end position="1673"/>
    </location>
</feature>
<keyword evidence="1" id="KW-0245">EGF-like domain</keyword>
<feature type="repeat" description="LDL-receptor class B" evidence="12">
    <location>
        <begin position="867"/>
        <end position="910"/>
    </location>
</feature>
<feature type="chain" id="PRO_5045591570" evidence="15">
    <location>
        <begin position="20"/>
        <end position="1907"/>
    </location>
</feature>
<feature type="repeat" description="LDL-receptor class B" evidence="12">
    <location>
        <begin position="475"/>
        <end position="517"/>
    </location>
</feature>
<dbReference type="InterPro" id="IPR018097">
    <property type="entry name" value="EGF_Ca-bd_CS"/>
</dbReference>
<evidence type="ECO:0000259" key="16">
    <source>
        <dbReference type="PROSITE" id="PS01186"/>
    </source>
</evidence>